<evidence type="ECO:0000313" key="3">
    <source>
        <dbReference type="Proteomes" id="UP001163152"/>
    </source>
</evidence>
<proteinExistence type="predicted"/>
<evidence type="ECO:0000313" key="2">
    <source>
        <dbReference type="EMBL" id="WAL58577.1"/>
    </source>
</evidence>
<organism evidence="2 3">
    <name type="scientific">Thermocoleostomius sinensis A174</name>
    <dbReference type="NCBI Taxonomy" id="2016057"/>
    <lineage>
        <taxon>Bacteria</taxon>
        <taxon>Bacillati</taxon>
        <taxon>Cyanobacteriota</taxon>
        <taxon>Cyanophyceae</taxon>
        <taxon>Oculatellales</taxon>
        <taxon>Oculatellaceae</taxon>
        <taxon>Thermocoleostomius</taxon>
    </lineage>
</organism>
<feature type="region of interest" description="Disordered" evidence="1">
    <location>
        <begin position="1"/>
        <end position="63"/>
    </location>
</feature>
<accession>A0A9E9C8L8</accession>
<dbReference type="AlphaFoldDB" id="A0A9E9C8L8"/>
<name>A0A9E9C8L8_9CYAN</name>
<feature type="compositionally biased region" description="Polar residues" evidence="1">
    <location>
        <begin position="50"/>
        <end position="62"/>
    </location>
</feature>
<keyword evidence="3" id="KW-1185">Reference proteome</keyword>
<evidence type="ECO:0000256" key="1">
    <source>
        <dbReference type="SAM" id="MobiDB-lite"/>
    </source>
</evidence>
<gene>
    <name evidence="2" type="ORF">OXH18_15475</name>
</gene>
<protein>
    <submittedName>
        <fullName evidence="2">Uncharacterized protein</fullName>
    </submittedName>
</protein>
<reference evidence="2" key="1">
    <citation type="submission" date="2022-12" db="EMBL/GenBank/DDBJ databases">
        <title>Polyphasic identification of a Novel Hot-Spring Cyanobacterium Ocullathermofonsia sinensis gen nov. sp. nov. and Genomic Insights on its Adaptations to the Thermal Habitat.</title>
        <authorList>
            <person name="Daroch M."/>
            <person name="Tang J."/>
            <person name="Jiang Y."/>
        </authorList>
    </citation>
    <scope>NUCLEOTIDE SEQUENCE</scope>
    <source>
        <strain evidence="2">PKUAC-SCTA174</strain>
    </source>
</reference>
<sequence>MAGVVAPSSEDSLSREAQGGASRYVSRHQVSRDAWSSPTLSPSPEAELTPSASVLSPHNSNAADGRELLVLSSSVPAAADLSR</sequence>
<dbReference type="EMBL" id="CP113797">
    <property type="protein sequence ID" value="WAL58577.1"/>
    <property type="molecule type" value="Genomic_DNA"/>
</dbReference>
<dbReference type="RefSeq" id="WP_268607999.1">
    <property type="nucleotide sequence ID" value="NZ_CP113797.1"/>
</dbReference>
<dbReference type="KEGG" id="tsin:OXH18_15475"/>
<dbReference type="Proteomes" id="UP001163152">
    <property type="component" value="Chromosome"/>
</dbReference>